<accession>A0A072N4K1</accession>
<proteinExistence type="predicted"/>
<organism evidence="2 3">
    <name type="scientific">Marinobacter nitratireducens</name>
    <dbReference type="NCBI Taxonomy" id="1137280"/>
    <lineage>
        <taxon>Bacteria</taxon>
        <taxon>Pseudomonadati</taxon>
        <taxon>Pseudomonadota</taxon>
        <taxon>Gammaproteobacteria</taxon>
        <taxon>Pseudomonadales</taxon>
        <taxon>Marinobacteraceae</taxon>
        <taxon>Marinobacter</taxon>
    </lineage>
</organism>
<name>A0A072N4K1_9GAMM</name>
<dbReference type="STRING" id="1137280.D777_01243"/>
<dbReference type="PROSITE" id="PS51257">
    <property type="entry name" value="PROKAR_LIPOPROTEIN"/>
    <property type="match status" value="1"/>
</dbReference>
<dbReference type="AlphaFoldDB" id="A0A072N4K1"/>
<evidence type="ECO:0000313" key="2">
    <source>
        <dbReference type="EMBL" id="KEF32609.1"/>
    </source>
</evidence>
<keyword evidence="1" id="KW-0732">Signal</keyword>
<feature type="signal peptide" evidence="1">
    <location>
        <begin position="1"/>
        <end position="20"/>
    </location>
</feature>
<dbReference type="PATRIC" id="fig|1137280.3.peg.1057"/>
<dbReference type="RefSeq" id="WP_227501671.1">
    <property type="nucleotide sequence ID" value="NZ_ANIE01000003.1"/>
</dbReference>
<dbReference type="Proteomes" id="UP000035057">
    <property type="component" value="Unassembled WGS sequence"/>
</dbReference>
<evidence type="ECO:0000313" key="3">
    <source>
        <dbReference type="Proteomes" id="UP000035057"/>
    </source>
</evidence>
<comment type="caution">
    <text evidence="2">The sequence shown here is derived from an EMBL/GenBank/DDBJ whole genome shotgun (WGS) entry which is preliminary data.</text>
</comment>
<gene>
    <name evidence="2" type="ORF">D777_01243</name>
</gene>
<dbReference type="EMBL" id="ANIE01000003">
    <property type="protein sequence ID" value="KEF32609.1"/>
    <property type="molecule type" value="Genomic_DNA"/>
</dbReference>
<protein>
    <recommendedName>
        <fullName evidence="4">Lipoprotein</fullName>
    </recommendedName>
</protein>
<sequence length="193" mass="21371">MRRFLVLTLFVMALFTQGCASYYSHSAMFPAENSRGEPRQVRLTWQTAEYPGWWLRSNQSTPIRLETQCSERVWRLRDASHEGAGNCGEGIAACGEPGKDLSFPKKVPATAHTRCMAVNPSEPGARIADIDGKLELAVSCMPKTVSVGQGDEKRNIDYLRASSVPYTVYVRKAPRGALRARVPEFDDGVCDAE</sequence>
<evidence type="ECO:0008006" key="4">
    <source>
        <dbReference type="Google" id="ProtNLM"/>
    </source>
</evidence>
<keyword evidence="3" id="KW-1185">Reference proteome</keyword>
<feature type="chain" id="PRO_5001680463" description="Lipoprotein" evidence="1">
    <location>
        <begin position="21"/>
        <end position="193"/>
    </location>
</feature>
<evidence type="ECO:0000256" key="1">
    <source>
        <dbReference type="SAM" id="SignalP"/>
    </source>
</evidence>
<reference evidence="2 3" key="1">
    <citation type="submission" date="2012-12" db="EMBL/GenBank/DDBJ databases">
        <title>Genome assembly of Marinobacter sp. AK21.</title>
        <authorList>
            <person name="Khatri I."/>
            <person name="Kumar R."/>
            <person name="Vaidya B."/>
            <person name="Subramanian S."/>
            <person name="Pinnaka A."/>
        </authorList>
    </citation>
    <scope>NUCLEOTIDE SEQUENCE [LARGE SCALE GENOMIC DNA]</scope>
    <source>
        <strain evidence="2 3">AK21</strain>
    </source>
</reference>